<name>Q6AKR9_DESPS</name>
<dbReference type="GO" id="GO:0005524">
    <property type="term" value="F:ATP binding"/>
    <property type="evidence" value="ECO:0007669"/>
    <property type="project" value="UniProtKB-UniRule"/>
</dbReference>
<keyword evidence="1" id="KW-0547">Nucleotide-binding</keyword>
<dbReference type="InterPro" id="IPR039523">
    <property type="entry name" value="RimK-rel_E_lig_ATP-grasp"/>
</dbReference>
<protein>
    <recommendedName>
        <fullName evidence="2">ATP-grasp domain-containing protein</fullName>
    </recommendedName>
</protein>
<dbReference type="STRING" id="177439.DP2327"/>
<keyword evidence="1" id="KW-0067">ATP-binding</keyword>
<keyword evidence="4" id="KW-1185">Reference proteome</keyword>
<dbReference type="GO" id="GO:0018169">
    <property type="term" value="F:ribosomal S6-glutamic acid ligase activity"/>
    <property type="evidence" value="ECO:0007669"/>
    <property type="project" value="TreeGrafter"/>
</dbReference>
<evidence type="ECO:0000259" key="2">
    <source>
        <dbReference type="PROSITE" id="PS50975"/>
    </source>
</evidence>
<evidence type="ECO:0000256" key="1">
    <source>
        <dbReference type="PROSITE-ProRule" id="PRU00409"/>
    </source>
</evidence>
<organism evidence="3 4">
    <name type="scientific">Desulfotalea psychrophila (strain LSv54 / DSM 12343)</name>
    <dbReference type="NCBI Taxonomy" id="177439"/>
    <lineage>
        <taxon>Bacteria</taxon>
        <taxon>Pseudomonadati</taxon>
        <taxon>Thermodesulfobacteriota</taxon>
        <taxon>Desulfobulbia</taxon>
        <taxon>Desulfobulbales</taxon>
        <taxon>Desulfocapsaceae</taxon>
        <taxon>Desulfotalea</taxon>
    </lineage>
</organism>
<dbReference type="SUPFAM" id="SSF56059">
    <property type="entry name" value="Glutathione synthetase ATP-binding domain-like"/>
    <property type="match status" value="1"/>
</dbReference>
<reference evidence="4" key="1">
    <citation type="journal article" date="2004" name="Environ. Microbiol.">
        <title>The genome of Desulfotalea psychrophila, a sulfate-reducing bacterium from permanently cold Arctic sediments.</title>
        <authorList>
            <person name="Rabus R."/>
            <person name="Ruepp A."/>
            <person name="Frickey T."/>
            <person name="Rattei T."/>
            <person name="Fartmann B."/>
            <person name="Stark M."/>
            <person name="Bauer M."/>
            <person name="Zibat A."/>
            <person name="Lombardot T."/>
            <person name="Becker I."/>
            <person name="Amann J."/>
            <person name="Gellner K."/>
            <person name="Teeling H."/>
            <person name="Leuschner W.D."/>
            <person name="Gloeckner F.-O."/>
            <person name="Lupas A.N."/>
            <person name="Amann R."/>
            <person name="Klenk H.-P."/>
        </authorList>
    </citation>
    <scope>NUCLEOTIDE SEQUENCE [LARGE SCALE GENOMIC DNA]</scope>
    <source>
        <strain evidence="4">DSM 12343 / LSv54</strain>
    </source>
</reference>
<dbReference type="PANTHER" id="PTHR21621">
    <property type="entry name" value="RIBOSOMAL PROTEIN S6 MODIFICATION PROTEIN"/>
    <property type="match status" value="1"/>
</dbReference>
<dbReference type="NCBIfam" id="TIGR02291">
    <property type="entry name" value="rimK_rel_E_lig"/>
    <property type="match status" value="1"/>
</dbReference>
<dbReference type="InterPro" id="IPR011758">
    <property type="entry name" value="RimK-rel_E_lig"/>
</dbReference>
<dbReference type="GO" id="GO:0005737">
    <property type="term" value="C:cytoplasm"/>
    <property type="evidence" value="ECO:0007669"/>
    <property type="project" value="TreeGrafter"/>
</dbReference>
<dbReference type="PROSITE" id="PS50975">
    <property type="entry name" value="ATP_GRASP"/>
    <property type="match status" value="1"/>
</dbReference>
<proteinExistence type="predicted"/>
<dbReference type="Gene3D" id="3.30.470.20">
    <property type="entry name" value="ATP-grasp fold, B domain"/>
    <property type="match status" value="1"/>
</dbReference>
<feature type="domain" description="ATP-grasp" evidence="2">
    <location>
        <begin position="44"/>
        <end position="299"/>
    </location>
</feature>
<sequence>MFFASPAQLKKAGIVGMNRRNVVLIAQNNPRKLYPLVDDKLKTKVILAKAGISAPRLLGVVKTQGNVRELEAFLETCPPFVIKPARGSGGKGILVIGGRDGKAFLKPGGARVTLQEVKRHASNTLSGLFSLGGNNDVAMIEEMVEFSSAFTGFSYQGVPDIRVIVYKGYPIMAMTRLSTEDSDGKANLHQGAVGVGIDIGTGHALKAVQFDRPVTRHPDTGKDLSTFSVPDWSAFVDLAARCYEITGLGYLGVDIVLDMNKGPMILELNARPGLAIQVANGYGLQPRVDLIDGEGQKRRSPSARALFAMETFRAFAGDDA</sequence>
<dbReference type="InterPro" id="IPR013815">
    <property type="entry name" value="ATP_grasp_subdomain_1"/>
</dbReference>
<dbReference type="Pfam" id="PF14397">
    <property type="entry name" value="ATPgrasp_ST"/>
    <property type="match status" value="1"/>
</dbReference>
<dbReference type="GO" id="GO:0046872">
    <property type="term" value="F:metal ion binding"/>
    <property type="evidence" value="ECO:0007669"/>
    <property type="project" value="InterPro"/>
</dbReference>
<dbReference type="InterPro" id="IPR011761">
    <property type="entry name" value="ATP-grasp"/>
</dbReference>
<dbReference type="PANTHER" id="PTHR21621:SF0">
    <property type="entry name" value="BETA-CITRYLGLUTAMATE SYNTHASE B-RELATED"/>
    <property type="match status" value="1"/>
</dbReference>
<dbReference type="Gene3D" id="3.30.1490.20">
    <property type="entry name" value="ATP-grasp fold, A domain"/>
    <property type="match status" value="1"/>
</dbReference>
<dbReference type="OrthoDB" id="336227at2"/>
<dbReference type="GO" id="GO:0009432">
    <property type="term" value="P:SOS response"/>
    <property type="evidence" value="ECO:0007669"/>
    <property type="project" value="TreeGrafter"/>
</dbReference>
<gene>
    <name evidence="3" type="ordered locus">DP2327</name>
</gene>
<dbReference type="AlphaFoldDB" id="Q6AKR9"/>
<evidence type="ECO:0000313" key="4">
    <source>
        <dbReference type="Proteomes" id="UP000000602"/>
    </source>
</evidence>
<dbReference type="EMBL" id="CR522870">
    <property type="protein sequence ID" value="CAG37056.1"/>
    <property type="molecule type" value="Genomic_DNA"/>
</dbReference>
<accession>Q6AKR9</accession>
<dbReference type="HOGENOM" id="CLU_865360_0_0_7"/>
<dbReference type="KEGG" id="dps:DP2327"/>
<dbReference type="Proteomes" id="UP000000602">
    <property type="component" value="Chromosome"/>
</dbReference>
<evidence type="ECO:0000313" key="3">
    <source>
        <dbReference type="EMBL" id="CAG37056.1"/>
    </source>
</evidence>
<dbReference type="RefSeq" id="WP_011189568.1">
    <property type="nucleotide sequence ID" value="NC_006138.1"/>
</dbReference>
<dbReference type="eggNOG" id="COG0189">
    <property type="taxonomic scope" value="Bacteria"/>
</dbReference>